<comment type="caution">
    <text evidence="2">The sequence shown here is derived from an EMBL/GenBank/DDBJ whole genome shotgun (WGS) entry which is preliminary data.</text>
</comment>
<organism evidence="2 3">
    <name type="scientific">Cardiocondyla obscurior</name>
    <dbReference type="NCBI Taxonomy" id="286306"/>
    <lineage>
        <taxon>Eukaryota</taxon>
        <taxon>Metazoa</taxon>
        <taxon>Ecdysozoa</taxon>
        <taxon>Arthropoda</taxon>
        <taxon>Hexapoda</taxon>
        <taxon>Insecta</taxon>
        <taxon>Pterygota</taxon>
        <taxon>Neoptera</taxon>
        <taxon>Endopterygota</taxon>
        <taxon>Hymenoptera</taxon>
        <taxon>Apocrita</taxon>
        <taxon>Aculeata</taxon>
        <taxon>Formicoidea</taxon>
        <taxon>Formicidae</taxon>
        <taxon>Myrmicinae</taxon>
        <taxon>Cardiocondyla</taxon>
    </lineage>
</organism>
<dbReference type="Proteomes" id="UP001430953">
    <property type="component" value="Unassembled WGS sequence"/>
</dbReference>
<evidence type="ECO:0000256" key="1">
    <source>
        <dbReference type="SAM" id="MobiDB-lite"/>
    </source>
</evidence>
<feature type="region of interest" description="Disordered" evidence="1">
    <location>
        <begin position="1"/>
        <end position="40"/>
    </location>
</feature>
<name>A0AAW2ECG2_9HYME</name>
<sequence>MITNRSKSVKSYSNMNNSAAKSESSILPPIQSAKRPNSDEKVDLAKTLPGMIGELSINKSAKQSVNKLNSAARRKIAECNSKLRVSSYNVDEMSFEELQAALSRSVENPQQPFSFLANISNEFTSNKPYVTKSTDIDMQLTAVAERIKSIQVLLEKAKSQIEYTYLCAKQKDIH</sequence>
<gene>
    <name evidence="2" type="ORF">PUN28_019459</name>
</gene>
<proteinExistence type="predicted"/>
<reference evidence="2 3" key="1">
    <citation type="submission" date="2023-03" db="EMBL/GenBank/DDBJ databases">
        <title>High recombination rates correlate with genetic variation in Cardiocondyla obscurior ants.</title>
        <authorList>
            <person name="Errbii M."/>
        </authorList>
    </citation>
    <scope>NUCLEOTIDE SEQUENCE [LARGE SCALE GENOMIC DNA]</scope>
    <source>
        <strain evidence="2">Alpha-2009</strain>
        <tissue evidence="2">Whole body</tissue>
    </source>
</reference>
<accession>A0AAW2ECG2</accession>
<evidence type="ECO:0000313" key="3">
    <source>
        <dbReference type="Proteomes" id="UP001430953"/>
    </source>
</evidence>
<evidence type="ECO:0000313" key="2">
    <source>
        <dbReference type="EMBL" id="KAL0099986.1"/>
    </source>
</evidence>
<dbReference type="AlphaFoldDB" id="A0AAW2ECG2"/>
<dbReference type="EMBL" id="JADYXP020000026">
    <property type="protein sequence ID" value="KAL0099986.1"/>
    <property type="molecule type" value="Genomic_DNA"/>
</dbReference>
<keyword evidence="3" id="KW-1185">Reference proteome</keyword>
<feature type="compositionally biased region" description="Polar residues" evidence="1">
    <location>
        <begin position="1"/>
        <end position="25"/>
    </location>
</feature>
<protein>
    <submittedName>
        <fullName evidence="2">Uncharacterized protein</fullName>
    </submittedName>
</protein>